<evidence type="ECO:0000313" key="4">
    <source>
        <dbReference type="Proteomes" id="UP000008311"/>
    </source>
</evidence>
<dbReference type="AlphaFoldDB" id="B9SV68"/>
<dbReference type="InParanoid" id="B9SV68"/>
<evidence type="ECO:0000313" key="3">
    <source>
        <dbReference type="EMBL" id="EEF32490.1"/>
    </source>
</evidence>
<feature type="region of interest" description="Disordered" evidence="1">
    <location>
        <begin position="32"/>
        <end position="77"/>
    </location>
</feature>
<name>B9SV68_RICCO</name>
<feature type="compositionally biased region" description="Basic and acidic residues" evidence="1">
    <location>
        <begin position="32"/>
        <end position="58"/>
    </location>
</feature>
<organism evidence="3 4">
    <name type="scientific">Ricinus communis</name>
    <name type="common">Castor bean</name>
    <dbReference type="NCBI Taxonomy" id="3988"/>
    <lineage>
        <taxon>Eukaryota</taxon>
        <taxon>Viridiplantae</taxon>
        <taxon>Streptophyta</taxon>
        <taxon>Embryophyta</taxon>
        <taxon>Tracheophyta</taxon>
        <taxon>Spermatophyta</taxon>
        <taxon>Magnoliopsida</taxon>
        <taxon>eudicotyledons</taxon>
        <taxon>Gunneridae</taxon>
        <taxon>Pentapetalae</taxon>
        <taxon>rosids</taxon>
        <taxon>fabids</taxon>
        <taxon>Malpighiales</taxon>
        <taxon>Euphorbiaceae</taxon>
        <taxon>Acalyphoideae</taxon>
        <taxon>Acalypheae</taxon>
        <taxon>Ricinus</taxon>
    </lineage>
</organism>
<feature type="chain" id="PRO_5002892120" evidence="2">
    <location>
        <begin position="33"/>
        <end position="139"/>
    </location>
</feature>
<dbReference type="EMBL" id="EQ974162">
    <property type="protein sequence ID" value="EEF32490.1"/>
    <property type="molecule type" value="Genomic_DNA"/>
</dbReference>
<accession>B9SV68</accession>
<reference evidence="4" key="1">
    <citation type="journal article" date="2010" name="Nat. Biotechnol.">
        <title>Draft genome sequence of the oilseed species Ricinus communis.</title>
        <authorList>
            <person name="Chan A.P."/>
            <person name="Crabtree J."/>
            <person name="Zhao Q."/>
            <person name="Lorenzi H."/>
            <person name="Orvis J."/>
            <person name="Puiu D."/>
            <person name="Melake-Berhan A."/>
            <person name="Jones K.M."/>
            <person name="Redman J."/>
            <person name="Chen G."/>
            <person name="Cahoon E.B."/>
            <person name="Gedil M."/>
            <person name="Stanke M."/>
            <person name="Haas B.J."/>
            <person name="Wortman J.R."/>
            <person name="Fraser-Liggett C.M."/>
            <person name="Ravel J."/>
            <person name="Rabinowicz P.D."/>
        </authorList>
    </citation>
    <scope>NUCLEOTIDE SEQUENCE [LARGE SCALE GENOMIC DNA]</scope>
    <source>
        <strain evidence="4">cv. Hale</strain>
    </source>
</reference>
<keyword evidence="2" id="KW-0732">Signal</keyword>
<dbReference type="Proteomes" id="UP000008311">
    <property type="component" value="Unassembled WGS sequence"/>
</dbReference>
<evidence type="ECO:0000256" key="2">
    <source>
        <dbReference type="SAM" id="SignalP"/>
    </source>
</evidence>
<gene>
    <name evidence="3" type="ORF">RCOM_0770590</name>
</gene>
<protein>
    <submittedName>
        <fullName evidence="3">Uncharacterized protein</fullName>
    </submittedName>
</protein>
<dbReference type="STRING" id="3988.B9SV68"/>
<evidence type="ECO:0000256" key="1">
    <source>
        <dbReference type="SAM" id="MobiDB-lite"/>
    </source>
</evidence>
<proteinExistence type="predicted"/>
<feature type="signal peptide" evidence="2">
    <location>
        <begin position="1"/>
        <end position="32"/>
    </location>
</feature>
<keyword evidence="4" id="KW-1185">Reference proteome</keyword>
<sequence length="139" mass="15485">MTSKMSSKMVLNLVIIMLSLILVTSLAPRTDARPLEKTEKEKEDNLGGKMDQKFDTVKSSKMSPEEEEGSSTGDMKILPIPPFPQFPPIGPFQFPPPFDLPPLPNFPPFPNIPPFPNFPFPPFPFSPLPFPFPYTPASP</sequence>